<feature type="compositionally biased region" description="Basic and acidic residues" evidence="1">
    <location>
        <begin position="155"/>
        <end position="165"/>
    </location>
</feature>
<name>A0A9X3TVA7_9PROT</name>
<organism evidence="3 4">
    <name type="scientific">Govanella unica</name>
    <dbReference type="NCBI Taxonomy" id="2975056"/>
    <lineage>
        <taxon>Bacteria</taxon>
        <taxon>Pseudomonadati</taxon>
        <taxon>Pseudomonadota</taxon>
        <taxon>Alphaproteobacteria</taxon>
        <taxon>Emcibacterales</taxon>
        <taxon>Govanellaceae</taxon>
        <taxon>Govanella</taxon>
    </lineage>
</organism>
<proteinExistence type="predicted"/>
<keyword evidence="2" id="KW-0472">Membrane</keyword>
<dbReference type="GO" id="GO:0016020">
    <property type="term" value="C:membrane"/>
    <property type="evidence" value="ECO:0007669"/>
    <property type="project" value="InterPro"/>
</dbReference>
<dbReference type="Proteomes" id="UP001141619">
    <property type="component" value="Unassembled WGS sequence"/>
</dbReference>
<feature type="transmembrane region" description="Helical" evidence="2">
    <location>
        <begin position="27"/>
        <end position="49"/>
    </location>
</feature>
<dbReference type="RefSeq" id="WP_274942081.1">
    <property type="nucleotide sequence ID" value="NZ_JANWOI010000001.1"/>
</dbReference>
<dbReference type="PANTHER" id="PTHR35335:SF1">
    <property type="entry name" value="UPF0716 PROTEIN FXSA"/>
    <property type="match status" value="1"/>
</dbReference>
<evidence type="ECO:0000313" key="4">
    <source>
        <dbReference type="Proteomes" id="UP001141619"/>
    </source>
</evidence>
<comment type="caution">
    <text evidence="3">The sequence shown here is derived from an EMBL/GenBank/DDBJ whole genome shotgun (WGS) entry which is preliminary data.</text>
</comment>
<evidence type="ECO:0000256" key="2">
    <source>
        <dbReference type="SAM" id="Phobius"/>
    </source>
</evidence>
<dbReference type="Pfam" id="PF04186">
    <property type="entry name" value="FxsA"/>
    <property type="match status" value="1"/>
</dbReference>
<feature type="transmembrane region" description="Helical" evidence="2">
    <location>
        <begin position="70"/>
        <end position="90"/>
    </location>
</feature>
<sequence>MPRLLPLVFLALPFAEIAMFIVVGRAIGLWATLGLIILSMVVGLMIVRAQGLAQIVKLRSSLKKPAAKPMVASMLHSLMLAVAGILFLIPGFLTDILAILLLVPPIRTLLGLWMLKNMTVVSSSTTRAPLHDDIIEGEFTETDDQNIGPRPILPARDKGQDSGQD</sequence>
<keyword evidence="4" id="KW-1185">Reference proteome</keyword>
<dbReference type="AlphaFoldDB" id="A0A9X3TVA7"/>
<reference evidence="3" key="2">
    <citation type="journal article" date="2023" name="Syst. Appl. Microbiol.">
        <title>Govania unica gen. nov., sp. nov., a rare biosphere bacterium that represents a novel family in the class Alphaproteobacteria.</title>
        <authorList>
            <person name="Vandamme P."/>
            <person name="Peeters C."/>
            <person name="Hettiarachchi A."/>
            <person name="Cnockaert M."/>
            <person name="Carlier A."/>
        </authorList>
    </citation>
    <scope>NUCLEOTIDE SEQUENCE</scope>
    <source>
        <strain evidence="3">LMG 31809</strain>
    </source>
</reference>
<dbReference type="PANTHER" id="PTHR35335">
    <property type="entry name" value="UPF0716 PROTEIN FXSA"/>
    <property type="match status" value="1"/>
</dbReference>
<protein>
    <submittedName>
        <fullName evidence="3">FxsA family protein</fullName>
    </submittedName>
</protein>
<keyword evidence="2" id="KW-0812">Transmembrane</keyword>
<feature type="region of interest" description="Disordered" evidence="1">
    <location>
        <begin position="141"/>
        <end position="165"/>
    </location>
</feature>
<keyword evidence="2" id="KW-1133">Transmembrane helix</keyword>
<evidence type="ECO:0000256" key="1">
    <source>
        <dbReference type="SAM" id="MobiDB-lite"/>
    </source>
</evidence>
<accession>A0A9X3TVA7</accession>
<dbReference type="InterPro" id="IPR007313">
    <property type="entry name" value="FxsA"/>
</dbReference>
<dbReference type="NCBIfam" id="NF008528">
    <property type="entry name" value="PRK11463.1-2"/>
    <property type="match status" value="1"/>
</dbReference>
<feature type="transmembrane region" description="Helical" evidence="2">
    <location>
        <begin position="96"/>
        <end position="115"/>
    </location>
</feature>
<gene>
    <name evidence="3" type="ORF">NYP16_00165</name>
</gene>
<evidence type="ECO:0000313" key="3">
    <source>
        <dbReference type="EMBL" id="MDA5192372.1"/>
    </source>
</evidence>
<dbReference type="EMBL" id="JANWOI010000001">
    <property type="protein sequence ID" value="MDA5192372.1"/>
    <property type="molecule type" value="Genomic_DNA"/>
</dbReference>
<reference evidence="3" key="1">
    <citation type="submission" date="2022-08" db="EMBL/GenBank/DDBJ databases">
        <authorList>
            <person name="Vandamme P."/>
            <person name="Hettiarachchi A."/>
            <person name="Peeters C."/>
            <person name="Cnockaert M."/>
            <person name="Carlier A."/>
        </authorList>
    </citation>
    <scope>NUCLEOTIDE SEQUENCE</scope>
    <source>
        <strain evidence="3">LMG 31809</strain>
    </source>
</reference>